<dbReference type="NCBIfam" id="TIGR00260">
    <property type="entry name" value="thrC"/>
    <property type="match status" value="1"/>
</dbReference>
<dbReference type="GO" id="GO:0004795">
    <property type="term" value="F:threonine synthase activity"/>
    <property type="evidence" value="ECO:0007669"/>
    <property type="project" value="UniProtKB-EC"/>
</dbReference>
<dbReference type="PROSITE" id="PS00165">
    <property type="entry name" value="DEHYDRATASE_SER_THR"/>
    <property type="match status" value="1"/>
</dbReference>
<name>A0ABX8ZPN6_9SPHN</name>
<gene>
    <name evidence="11" type="primary">thrC</name>
    <name evidence="11" type="ORF">K3148_09905</name>
</gene>
<evidence type="ECO:0000256" key="6">
    <source>
        <dbReference type="ARBA" id="ARBA00023239"/>
    </source>
</evidence>
<dbReference type="InterPro" id="IPR051166">
    <property type="entry name" value="Threonine_Synthase"/>
</dbReference>
<dbReference type="Gene3D" id="3.90.1380.10">
    <property type="entry name" value="Threonine synthase, N-terminal domain"/>
    <property type="match status" value="1"/>
</dbReference>
<keyword evidence="12" id="KW-1185">Reference proteome</keyword>
<dbReference type="CDD" id="cd01560">
    <property type="entry name" value="Thr-synth_2"/>
    <property type="match status" value="1"/>
</dbReference>
<sequence length="462" mass="49637">MKYVSTRGEAPSLDFAEVTLAGLASDGGLYVPESWPQFSAEDIAAMRGLPYAELAARVMEPFVGDSLTPERLRELTAKAYGRFAHKAVTPLVQLDEQHWVLELFHGPTLAFKDVALQMLGLLFEEFLSREKGSLTIVGATSGDTGSAAIDAVAGLDNVEIFMLHPKGRVSDVQRRQMTTVRAPNVHNIAIDGSFDDAQAMVKRIFADRDVTAKHRIGAVNSINWARLMAQVVYYFAASLQLGGPERSLAFSVPTGNFGDVFAGHVAARMGLPIEKLIVATNVNDILHRALAEGDYSAGSVTPTSAPSIDIQVSSNFERLLFDVGGRDGLALAEQMRGFDASKAMRLTNAQTEGAALFTSARADEGDTAQAMRWAYENCGEMLDPHTAIGLHAARAADIAPTVPVVTLATAHPAKFPDAVERATGLRPGLPARVGDLFAREESFVELSGTYEAVRDHIMGHAS</sequence>
<dbReference type="InterPro" id="IPR037158">
    <property type="entry name" value="Thr_synth_N_sf"/>
</dbReference>
<evidence type="ECO:0000256" key="3">
    <source>
        <dbReference type="ARBA" id="ARBA00018679"/>
    </source>
</evidence>
<dbReference type="Gene3D" id="3.40.50.1100">
    <property type="match status" value="2"/>
</dbReference>
<reference evidence="11 12" key="1">
    <citation type="submission" date="2021-08" db="EMBL/GenBank/DDBJ databases">
        <title>Comparative Genomics Analysis of the Genus Qipengyuania Reveals Extensive Genetic Diversity and Metabolic Versatility, Including the Description of Fifteen Novel Species.</title>
        <authorList>
            <person name="Liu Y."/>
        </authorList>
    </citation>
    <scope>NUCLEOTIDE SEQUENCE [LARGE SCALE GENOMIC DNA]</scope>
    <source>
        <strain evidence="11 12">1NDH13</strain>
    </source>
</reference>
<evidence type="ECO:0000313" key="12">
    <source>
        <dbReference type="Proteomes" id="UP000824281"/>
    </source>
</evidence>
<dbReference type="InterPro" id="IPR004450">
    <property type="entry name" value="Thr_synthase-like"/>
</dbReference>
<dbReference type="Proteomes" id="UP000824281">
    <property type="component" value="Chromosome"/>
</dbReference>
<accession>A0ABX8ZPN6</accession>
<dbReference type="SUPFAM" id="SSF53686">
    <property type="entry name" value="Tryptophan synthase beta subunit-like PLP-dependent enzymes"/>
    <property type="match status" value="1"/>
</dbReference>
<dbReference type="PANTHER" id="PTHR42690">
    <property type="entry name" value="THREONINE SYNTHASE FAMILY MEMBER"/>
    <property type="match status" value="1"/>
</dbReference>
<evidence type="ECO:0000256" key="7">
    <source>
        <dbReference type="ARBA" id="ARBA00029440"/>
    </source>
</evidence>
<proteinExistence type="inferred from homology"/>
<dbReference type="Pfam" id="PF24857">
    <property type="entry name" value="THR4_C"/>
    <property type="match status" value="1"/>
</dbReference>
<organism evidence="11 12">
    <name type="scientific">Qipengyuania aurantiaca</name>
    <dbReference type="NCBI Taxonomy" id="2867233"/>
    <lineage>
        <taxon>Bacteria</taxon>
        <taxon>Pseudomonadati</taxon>
        <taxon>Pseudomonadota</taxon>
        <taxon>Alphaproteobacteria</taxon>
        <taxon>Sphingomonadales</taxon>
        <taxon>Erythrobacteraceae</taxon>
        <taxon>Qipengyuania</taxon>
    </lineage>
</organism>
<feature type="domain" description="Threonine synthase N-terminal" evidence="10">
    <location>
        <begin position="2"/>
        <end position="80"/>
    </location>
</feature>
<protein>
    <recommendedName>
        <fullName evidence="3 9">Threonine synthase</fullName>
        <ecNumber evidence="9">4.2.3.1</ecNumber>
    </recommendedName>
</protein>
<dbReference type="EMBL" id="CP081295">
    <property type="protein sequence ID" value="QZD89148.1"/>
    <property type="molecule type" value="Genomic_DNA"/>
</dbReference>
<evidence type="ECO:0000256" key="2">
    <source>
        <dbReference type="ARBA" id="ARBA00005517"/>
    </source>
</evidence>
<evidence type="ECO:0000256" key="1">
    <source>
        <dbReference type="ARBA" id="ARBA00001933"/>
    </source>
</evidence>
<evidence type="ECO:0000256" key="5">
    <source>
        <dbReference type="ARBA" id="ARBA00022898"/>
    </source>
</evidence>
<dbReference type="Pfam" id="PF14821">
    <property type="entry name" value="Thr_synth_N"/>
    <property type="match status" value="1"/>
</dbReference>
<evidence type="ECO:0000313" key="11">
    <source>
        <dbReference type="EMBL" id="QZD89148.1"/>
    </source>
</evidence>
<keyword evidence="4" id="KW-0028">Amino-acid biosynthesis</keyword>
<dbReference type="EC" id="4.2.3.1" evidence="9"/>
<dbReference type="InterPro" id="IPR000634">
    <property type="entry name" value="Ser/Thr_deHydtase_PyrdxlP-BS"/>
</dbReference>
<comment type="catalytic activity">
    <reaction evidence="8">
        <text>O-phospho-L-homoserine + H2O = L-threonine + phosphate</text>
        <dbReference type="Rhea" id="RHEA:10840"/>
        <dbReference type="ChEBI" id="CHEBI:15377"/>
        <dbReference type="ChEBI" id="CHEBI:43474"/>
        <dbReference type="ChEBI" id="CHEBI:57590"/>
        <dbReference type="ChEBI" id="CHEBI:57926"/>
        <dbReference type="EC" id="4.2.3.1"/>
    </reaction>
</comment>
<keyword evidence="6 11" id="KW-0456">Lyase</keyword>
<comment type="pathway">
    <text evidence="7">Amino-acid biosynthesis.</text>
</comment>
<dbReference type="PANTHER" id="PTHR42690:SF1">
    <property type="entry name" value="THREONINE SYNTHASE-LIKE 2"/>
    <property type="match status" value="1"/>
</dbReference>
<evidence type="ECO:0000256" key="8">
    <source>
        <dbReference type="ARBA" id="ARBA00049144"/>
    </source>
</evidence>
<dbReference type="InterPro" id="IPR029144">
    <property type="entry name" value="Thr_synth_N"/>
</dbReference>
<comment type="cofactor">
    <cofactor evidence="1">
        <name>pyridoxal 5'-phosphate</name>
        <dbReference type="ChEBI" id="CHEBI:597326"/>
    </cofactor>
</comment>
<dbReference type="RefSeq" id="WP_221424651.1">
    <property type="nucleotide sequence ID" value="NZ_CP081295.1"/>
</dbReference>
<keyword evidence="5" id="KW-0663">Pyridoxal phosphate</keyword>
<evidence type="ECO:0000256" key="9">
    <source>
        <dbReference type="NCBIfam" id="TIGR00260"/>
    </source>
</evidence>
<dbReference type="InterPro" id="IPR036052">
    <property type="entry name" value="TrpB-like_PALP_sf"/>
</dbReference>
<evidence type="ECO:0000256" key="4">
    <source>
        <dbReference type="ARBA" id="ARBA00022605"/>
    </source>
</evidence>
<comment type="similarity">
    <text evidence="2">Belongs to the threonine synthase family.</text>
</comment>
<evidence type="ECO:0000259" key="10">
    <source>
        <dbReference type="Pfam" id="PF14821"/>
    </source>
</evidence>